<dbReference type="EMBL" id="KQ947409">
    <property type="protein sequence ID" value="KUJ20671.1"/>
    <property type="molecule type" value="Genomic_DNA"/>
</dbReference>
<evidence type="ECO:0000313" key="3">
    <source>
        <dbReference type="Proteomes" id="UP000070700"/>
    </source>
</evidence>
<keyword evidence="1" id="KW-0812">Transmembrane</keyword>
<sequence length="131" mass="15088">MIPELFFLFLMLIGVLMSILVFGLITVMDAISGRIKDFLQQRNLVPTSVIAFWYPKSVIDLMKSLILLVWMSVLVGHQILCGCIPFPDIYFEDFLICVASSYLQPENIVKVFPPLVQVAWMGVRRVWGYWN</sequence>
<evidence type="ECO:0000256" key="1">
    <source>
        <dbReference type="SAM" id="Phobius"/>
    </source>
</evidence>
<dbReference type="RefSeq" id="XP_018075026.1">
    <property type="nucleotide sequence ID" value="XM_018222287.1"/>
</dbReference>
<keyword evidence="1" id="KW-0472">Membrane</keyword>
<dbReference type="KEGG" id="psco:LY89DRAFT_779402"/>
<keyword evidence="3" id="KW-1185">Reference proteome</keyword>
<feature type="transmembrane region" description="Helical" evidence="1">
    <location>
        <begin position="6"/>
        <end position="27"/>
    </location>
</feature>
<proteinExistence type="predicted"/>
<dbReference type="GeneID" id="28832013"/>
<protein>
    <submittedName>
        <fullName evidence="2">Uncharacterized protein</fullName>
    </submittedName>
</protein>
<dbReference type="Proteomes" id="UP000070700">
    <property type="component" value="Unassembled WGS sequence"/>
</dbReference>
<reference evidence="2 3" key="1">
    <citation type="submission" date="2015-10" db="EMBL/GenBank/DDBJ databases">
        <title>Full genome of DAOMC 229536 Phialocephala scopiformis, a fungal endophyte of spruce producing the potent anti-insectan compound rugulosin.</title>
        <authorList>
            <consortium name="DOE Joint Genome Institute"/>
            <person name="Walker A.K."/>
            <person name="Frasz S.L."/>
            <person name="Seifert K.A."/>
            <person name="Miller J.D."/>
            <person name="Mondo S.J."/>
            <person name="Labutti K."/>
            <person name="Lipzen A."/>
            <person name="Dockter R."/>
            <person name="Kennedy M."/>
            <person name="Grigoriev I.V."/>
            <person name="Spatafora J.W."/>
        </authorList>
    </citation>
    <scope>NUCLEOTIDE SEQUENCE [LARGE SCALE GENOMIC DNA]</scope>
    <source>
        <strain evidence="2 3">CBS 120377</strain>
    </source>
</reference>
<organism evidence="2 3">
    <name type="scientific">Mollisia scopiformis</name>
    <name type="common">Conifer needle endophyte fungus</name>
    <name type="synonym">Phialocephala scopiformis</name>
    <dbReference type="NCBI Taxonomy" id="149040"/>
    <lineage>
        <taxon>Eukaryota</taxon>
        <taxon>Fungi</taxon>
        <taxon>Dikarya</taxon>
        <taxon>Ascomycota</taxon>
        <taxon>Pezizomycotina</taxon>
        <taxon>Leotiomycetes</taxon>
        <taxon>Helotiales</taxon>
        <taxon>Mollisiaceae</taxon>
        <taxon>Mollisia</taxon>
    </lineage>
</organism>
<accession>A0A194XKK2</accession>
<dbReference type="AlphaFoldDB" id="A0A194XKK2"/>
<dbReference type="InParanoid" id="A0A194XKK2"/>
<evidence type="ECO:0000313" key="2">
    <source>
        <dbReference type="EMBL" id="KUJ20671.1"/>
    </source>
</evidence>
<keyword evidence="1" id="KW-1133">Transmembrane helix</keyword>
<name>A0A194XKK2_MOLSC</name>
<feature type="transmembrane region" description="Helical" evidence="1">
    <location>
        <begin position="65"/>
        <end position="87"/>
    </location>
</feature>
<gene>
    <name evidence="2" type="ORF">LY89DRAFT_779402</name>
</gene>